<feature type="compositionally biased region" description="Basic residues" evidence="8">
    <location>
        <begin position="1"/>
        <end position="21"/>
    </location>
</feature>
<dbReference type="InterPro" id="IPR044892">
    <property type="entry name" value="Ribosomal_L3_dom_3_arc_sf"/>
</dbReference>
<organism evidence="9 10">
    <name type="scientific">Candidatus Iainarchaeum sp</name>
    <dbReference type="NCBI Taxonomy" id="3101447"/>
    <lineage>
        <taxon>Archaea</taxon>
        <taxon>Candidatus Iainarchaeota</taxon>
        <taxon>Candidatus Iainarchaeia</taxon>
        <taxon>Candidatus Iainarchaeales</taxon>
        <taxon>Candidatus Iainarchaeaceae</taxon>
        <taxon>Candidatus Iainarchaeum</taxon>
    </lineage>
</organism>
<evidence type="ECO:0000313" key="9">
    <source>
        <dbReference type="EMBL" id="MBM3281838.1"/>
    </source>
</evidence>
<dbReference type="InterPro" id="IPR000597">
    <property type="entry name" value="Ribosomal_uL3"/>
</dbReference>
<dbReference type="SUPFAM" id="SSF50447">
    <property type="entry name" value="Translation proteins"/>
    <property type="match status" value="1"/>
</dbReference>
<dbReference type="InterPro" id="IPR019928">
    <property type="entry name" value="Ribosomal_uL3_arc"/>
</dbReference>
<dbReference type="GO" id="GO:0019843">
    <property type="term" value="F:rRNA binding"/>
    <property type="evidence" value="ECO:0007669"/>
    <property type="project" value="UniProtKB-KW"/>
</dbReference>
<dbReference type="Gene3D" id="4.10.960.10">
    <property type="entry name" value="Ribosomal protein L3, domain 3"/>
    <property type="match status" value="1"/>
</dbReference>
<dbReference type="AlphaFoldDB" id="A0A8T4CA50"/>
<name>A0A8T4CA50_9ARCH</name>
<evidence type="ECO:0000256" key="1">
    <source>
        <dbReference type="ARBA" id="ARBA00006540"/>
    </source>
</evidence>
<evidence type="ECO:0000256" key="5">
    <source>
        <dbReference type="ARBA" id="ARBA00023274"/>
    </source>
</evidence>
<dbReference type="Proteomes" id="UP000774699">
    <property type="component" value="Unassembled WGS sequence"/>
</dbReference>
<evidence type="ECO:0000256" key="2">
    <source>
        <dbReference type="ARBA" id="ARBA00022730"/>
    </source>
</evidence>
<sequence length="345" mass="38624">MVRARHNPRKGSLMHRPRKRAYKETPSFNSFPEMKGPAKPMNFYGYKVGMIHLIAQSQHAGGKMDKQDMQIPTTVIECPPVHVFGVRAYTHDAYGLHVAAEMSVDKLEKSAQKKLTHFKKKSAHKKNHAQPRSNTTPFTFEKMEEMKSTLNQIRLLVHTHPEKTSFGKKKAEVAEVALSGTIDEQIAFAKQKFGQTIAVSEVFKDNQDVDVKAVTRGFGMGGVIARFGIKTFRPKAKYIRTVGSISPLNPRTVQFSVARPGQLGYHNRTEFNKRILKITNETAKLNPKAGFEHYGPVQNEFILLAGSIPGPVKRLVGLRECIRPDATNHYKIGAVKYVSTTGGAW</sequence>
<keyword evidence="3" id="KW-0694">RNA-binding</keyword>
<evidence type="ECO:0000256" key="7">
    <source>
        <dbReference type="NCBIfam" id="TIGR03626"/>
    </source>
</evidence>
<dbReference type="InterPro" id="IPR045077">
    <property type="entry name" value="L3_arc_euk"/>
</dbReference>
<evidence type="ECO:0000256" key="4">
    <source>
        <dbReference type="ARBA" id="ARBA00022980"/>
    </source>
</evidence>
<protein>
    <recommendedName>
        <fullName evidence="6 7">50S ribosomal protein L3</fullName>
    </recommendedName>
</protein>
<reference evidence="9" key="1">
    <citation type="submission" date="2019-03" db="EMBL/GenBank/DDBJ databases">
        <title>Lake Tanganyika Metagenome-Assembled Genomes (MAGs).</title>
        <authorList>
            <person name="Tran P."/>
        </authorList>
    </citation>
    <scope>NUCLEOTIDE SEQUENCE</scope>
    <source>
        <strain evidence="9">M_DeepCast_50m_m2_156</strain>
    </source>
</reference>
<evidence type="ECO:0000256" key="8">
    <source>
        <dbReference type="SAM" id="MobiDB-lite"/>
    </source>
</evidence>
<keyword evidence="4 9" id="KW-0689">Ribosomal protein</keyword>
<evidence type="ECO:0000256" key="6">
    <source>
        <dbReference type="ARBA" id="ARBA00035457"/>
    </source>
</evidence>
<dbReference type="GO" id="GO:0003735">
    <property type="term" value="F:structural constituent of ribosome"/>
    <property type="evidence" value="ECO:0007669"/>
    <property type="project" value="UniProtKB-UniRule"/>
</dbReference>
<dbReference type="PANTHER" id="PTHR11363">
    <property type="entry name" value="60S RIBOSOMAL PROTEIN L3-RELATED"/>
    <property type="match status" value="1"/>
</dbReference>
<accession>A0A8T4CA50</accession>
<dbReference type="Pfam" id="PF00297">
    <property type="entry name" value="Ribosomal_L3"/>
    <property type="match status" value="1"/>
</dbReference>
<dbReference type="GO" id="GO:0022625">
    <property type="term" value="C:cytosolic large ribosomal subunit"/>
    <property type="evidence" value="ECO:0007669"/>
    <property type="project" value="UniProtKB-UniRule"/>
</dbReference>
<dbReference type="EMBL" id="VGJJ01000002">
    <property type="protein sequence ID" value="MBM3281838.1"/>
    <property type="molecule type" value="Genomic_DNA"/>
</dbReference>
<feature type="region of interest" description="Disordered" evidence="8">
    <location>
        <begin position="1"/>
        <end position="31"/>
    </location>
</feature>
<gene>
    <name evidence="9" type="primary">rpl3p</name>
    <name evidence="9" type="ORF">FJY86_00665</name>
</gene>
<comment type="similarity">
    <text evidence="1">Belongs to the universal ribosomal protein uL3 family.</text>
</comment>
<dbReference type="NCBIfam" id="TIGR03626">
    <property type="entry name" value="L3_arch"/>
    <property type="match status" value="1"/>
</dbReference>
<keyword evidence="5" id="KW-0687">Ribonucleoprotein</keyword>
<dbReference type="Gene3D" id="2.40.30.10">
    <property type="entry name" value="Translation factors"/>
    <property type="match status" value="1"/>
</dbReference>
<comment type="caution">
    <text evidence="9">The sequence shown here is derived from an EMBL/GenBank/DDBJ whole genome shotgun (WGS) entry which is preliminary data.</text>
</comment>
<evidence type="ECO:0000256" key="3">
    <source>
        <dbReference type="ARBA" id="ARBA00022884"/>
    </source>
</evidence>
<dbReference type="InterPro" id="IPR009000">
    <property type="entry name" value="Transl_B-barrel_sf"/>
</dbReference>
<keyword evidence="2" id="KW-0699">rRNA-binding</keyword>
<proteinExistence type="inferred from homology"/>
<dbReference type="Gene3D" id="3.30.1430.10">
    <property type="match status" value="1"/>
</dbReference>
<dbReference type="GO" id="GO:0006412">
    <property type="term" value="P:translation"/>
    <property type="evidence" value="ECO:0007669"/>
    <property type="project" value="UniProtKB-UniRule"/>
</dbReference>
<dbReference type="PANTHER" id="PTHR11363:SF5">
    <property type="entry name" value="LARGE RIBOSOMAL SUBUNIT PROTEIN UL3"/>
    <property type="match status" value="1"/>
</dbReference>
<evidence type="ECO:0000313" key="10">
    <source>
        <dbReference type="Proteomes" id="UP000774699"/>
    </source>
</evidence>